<sequence>MSYVNRVGEDISPPESLVASRVTEYRDRVRWGPIVSGVLVALASQLILSSLFSALGAGRIAESLAPRSITPNTISNVGIWSTIALLLSLFIGAWITTRACGPMHRDTAVLNGAILWATTLALSSFLLANGVLGTFGLAAYNAGEIINQLQQQGNVITPNIPTLTAEQTRDIAAATSRNLWWFVFGSLLGLLASLAGAVAGARSTSSSSRLNNYNS</sequence>
<evidence type="ECO:0000256" key="1">
    <source>
        <dbReference type="SAM" id="Phobius"/>
    </source>
</evidence>
<evidence type="ECO:0000313" key="2">
    <source>
        <dbReference type="EMBL" id="BAZ88020.1"/>
    </source>
</evidence>
<organism evidence="2 3">
    <name type="scientific">Dolichospermum compactum NIES-806</name>
    <dbReference type="NCBI Taxonomy" id="1973481"/>
    <lineage>
        <taxon>Bacteria</taxon>
        <taxon>Bacillati</taxon>
        <taxon>Cyanobacteriota</taxon>
        <taxon>Cyanophyceae</taxon>
        <taxon>Nostocales</taxon>
        <taxon>Aphanizomenonaceae</taxon>
        <taxon>Dolichospermum</taxon>
        <taxon>Dolichospermum compactum</taxon>
    </lineage>
</organism>
<reference evidence="2 3" key="1">
    <citation type="submission" date="2017-06" db="EMBL/GenBank/DDBJ databases">
        <title>Genome sequencing of cyanobaciteial culture collection at National Institute for Environmental Studies (NIES).</title>
        <authorList>
            <person name="Hirose Y."/>
            <person name="Shimura Y."/>
            <person name="Fujisawa T."/>
            <person name="Nakamura Y."/>
            <person name="Kawachi M."/>
        </authorList>
    </citation>
    <scope>NUCLEOTIDE SEQUENCE [LARGE SCALE GENOMIC DNA]</scope>
    <source>
        <strain evidence="2 3">NIES-806</strain>
    </source>
</reference>
<accession>A0A1Z4V8X4</accession>
<keyword evidence="1" id="KW-0472">Membrane</keyword>
<dbReference type="AlphaFoldDB" id="A0A1Z4V8X4"/>
<feature type="transmembrane region" description="Helical" evidence="1">
    <location>
        <begin position="179"/>
        <end position="201"/>
    </location>
</feature>
<dbReference type="OrthoDB" id="508787at2"/>
<keyword evidence="1" id="KW-1133">Transmembrane helix</keyword>
<dbReference type="RefSeq" id="WP_096670369.1">
    <property type="nucleotide sequence ID" value="NZ_AP018316.1"/>
</dbReference>
<dbReference type="Proteomes" id="UP000218702">
    <property type="component" value="Chromosome"/>
</dbReference>
<evidence type="ECO:0000313" key="3">
    <source>
        <dbReference type="Proteomes" id="UP000218702"/>
    </source>
</evidence>
<dbReference type="EMBL" id="AP018316">
    <property type="protein sequence ID" value="BAZ88020.1"/>
    <property type="molecule type" value="Genomic_DNA"/>
</dbReference>
<gene>
    <name evidence="2" type="ORF">NIES806_42540</name>
</gene>
<proteinExistence type="predicted"/>
<keyword evidence="3" id="KW-1185">Reference proteome</keyword>
<name>A0A1Z4V8X4_9CYAN</name>
<dbReference type="KEGG" id="dcm:NIES806_42540"/>
<keyword evidence="1" id="KW-0812">Transmembrane</keyword>
<feature type="transmembrane region" description="Helical" evidence="1">
    <location>
        <begin position="34"/>
        <end position="57"/>
    </location>
</feature>
<feature type="transmembrane region" description="Helical" evidence="1">
    <location>
        <begin position="77"/>
        <end position="96"/>
    </location>
</feature>
<protein>
    <recommendedName>
        <fullName evidence="4">PhnA-like protein</fullName>
    </recommendedName>
</protein>
<feature type="transmembrane region" description="Helical" evidence="1">
    <location>
        <begin position="108"/>
        <end position="128"/>
    </location>
</feature>
<evidence type="ECO:0008006" key="4">
    <source>
        <dbReference type="Google" id="ProtNLM"/>
    </source>
</evidence>